<dbReference type="OrthoDB" id="788866at2"/>
<dbReference type="eggNOG" id="ENOG502ZB01">
    <property type="taxonomic scope" value="Bacteria"/>
</dbReference>
<dbReference type="Proteomes" id="UP000028623">
    <property type="component" value="Unassembled WGS sequence"/>
</dbReference>
<reference evidence="1 2" key="1">
    <citation type="submission" date="2014-07" db="EMBL/GenBank/DDBJ databases">
        <title>Epilithonimonas lactis LMG 22401 Genome.</title>
        <authorList>
            <person name="Pipes S.E."/>
            <person name="Stropko S.J."/>
        </authorList>
    </citation>
    <scope>NUCLEOTIDE SEQUENCE [LARGE SCALE GENOMIC DNA]</scope>
    <source>
        <strain evidence="1 2">LMG 24401</strain>
    </source>
</reference>
<protein>
    <recommendedName>
        <fullName evidence="3">DUF3828 domain-containing protein</fullName>
    </recommendedName>
</protein>
<dbReference type="AlphaFoldDB" id="A0A085B991"/>
<dbReference type="PROSITE" id="PS51257">
    <property type="entry name" value="PROKAR_LIPOPROTEIN"/>
    <property type="match status" value="1"/>
</dbReference>
<organism evidence="1 2">
    <name type="scientific">Epilithonimonas lactis</name>
    <dbReference type="NCBI Taxonomy" id="421072"/>
    <lineage>
        <taxon>Bacteria</taxon>
        <taxon>Pseudomonadati</taxon>
        <taxon>Bacteroidota</taxon>
        <taxon>Flavobacteriia</taxon>
        <taxon>Flavobacteriales</taxon>
        <taxon>Weeksellaceae</taxon>
        <taxon>Chryseobacterium group</taxon>
        <taxon>Epilithonimonas</taxon>
    </lineage>
</organism>
<dbReference type="PROSITE" id="PS50007">
    <property type="entry name" value="PIPLC_X_DOMAIN"/>
    <property type="match status" value="1"/>
</dbReference>
<accession>A0A085B991</accession>
<proteinExistence type="predicted"/>
<evidence type="ECO:0000313" key="2">
    <source>
        <dbReference type="Proteomes" id="UP000028623"/>
    </source>
</evidence>
<dbReference type="EMBL" id="JPLY01000005">
    <property type="protein sequence ID" value="KFC19036.1"/>
    <property type="molecule type" value="Genomic_DNA"/>
</dbReference>
<evidence type="ECO:0000313" key="1">
    <source>
        <dbReference type="EMBL" id="KFC19036.1"/>
    </source>
</evidence>
<gene>
    <name evidence="1" type="ORF">IO89_16075</name>
</gene>
<keyword evidence="2" id="KW-1185">Reference proteome</keyword>
<name>A0A085B991_9FLAO</name>
<sequence>MRILILLMIILTVIFGCKDKTETVSPAKTEIKDTVKTEVKDDPAIIQKSGISFYDWYFSNGLTDYNIIKNKNYKALLDTATYFKKLRALGTISEKFINKEKERTSTCGKYLATKYYDDYEAADAYTFDDYCPDMYYMYWIKSQEVPDKYMAKNVKQIDGKNATVDIYTNYGGQDEPLSKIILEKEHNIWKITDIQFINREEAKILEKTLPGNWRNAMVTLHIGDDGLAFEYHGQCMYFYPIKKISATEFEMIWSRDMDCKFDNGTAKTFGLKKVPVIGKAFAKFTLTKNVLKADYYYPEWVKRYTEKVQDNVFTEDYFKDKEAP</sequence>
<dbReference type="STRING" id="421072.SAMN04488097_3476"/>
<evidence type="ECO:0008006" key="3">
    <source>
        <dbReference type="Google" id="ProtNLM"/>
    </source>
</evidence>
<comment type="caution">
    <text evidence="1">The sequence shown here is derived from an EMBL/GenBank/DDBJ whole genome shotgun (WGS) entry which is preliminary data.</text>
</comment>
<dbReference type="RefSeq" id="WP_034978417.1">
    <property type="nucleotide sequence ID" value="NZ_FOFI01000005.1"/>
</dbReference>